<keyword evidence="3" id="KW-0732">Signal</keyword>
<reference evidence="4" key="1">
    <citation type="submission" date="2021-06" db="EMBL/GenBank/DDBJ databases">
        <authorList>
            <person name="Kallberg Y."/>
            <person name="Tangrot J."/>
            <person name="Rosling A."/>
        </authorList>
    </citation>
    <scope>NUCLEOTIDE SEQUENCE</scope>
    <source>
        <strain evidence="4">87-6 pot B 2015</strain>
    </source>
</reference>
<evidence type="ECO:0000256" key="3">
    <source>
        <dbReference type="SAM" id="SignalP"/>
    </source>
</evidence>
<comment type="caution">
    <text evidence="4">The sequence shown here is derived from an EMBL/GenBank/DDBJ whole genome shotgun (WGS) entry which is preliminary data.</text>
</comment>
<protein>
    <submittedName>
        <fullName evidence="4">5032_t:CDS:1</fullName>
    </submittedName>
</protein>
<accession>A0A9N9F256</accession>
<feature type="transmembrane region" description="Helical" evidence="2">
    <location>
        <begin position="717"/>
        <end position="737"/>
    </location>
</feature>
<evidence type="ECO:0000313" key="5">
    <source>
        <dbReference type="Proteomes" id="UP000789375"/>
    </source>
</evidence>
<feature type="chain" id="PRO_5040326248" evidence="3">
    <location>
        <begin position="22"/>
        <end position="1131"/>
    </location>
</feature>
<dbReference type="Proteomes" id="UP000789375">
    <property type="component" value="Unassembled WGS sequence"/>
</dbReference>
<keyword evidence="2" id="KW-0812">Transmembrane</keyword>
<feature type="signal peptide" evidence="3">
    <location>
        <begin position="1"/>
        <end position="21"/>
    </location>
</feature>
<dbReference type="EMBL" id="CAJVPP010000677">
    <property type="protein sequence ID" value="CAG8503331.1"/>
    <property type="molecule type" value="Genomic_DNA"/>
</dbReference>
<evidence type="ECO:0000256" key="1">
    <source>
        <dbReference type="SAM" id="MobiDB-lite"/>
    </source>
</evidence>
<feature type="region of interest" description="Disordered" evidence="1">
    <location>
        <begin position="895"/>
        <end position="926"/>
    </location>
</feature>
<name>A0A9N9F256_FUNMO</name>
<feature type="transmembrane region" description="Helical" evidence="2">
    <location>
        <begin position="863"/>
        <end position="882"/>
    </location>
</feature>
<gene>
    <name evidence="4" type="ORF">FMOSSE_LOCUS4154</name>
</gene>
<evidence type="ECO:0000256" key="2">
    <source>
        <dbReference type="SAM" id="Phobius"/>
    </source>
</evidence>
<dbReference type="AlphaFoldDB" id="A0A9N9F256"/>
<organism evidence="4 5">
    <name type="scientific">Funneliformis mosseae</name>
    <name type="common">Endomycorrhizal fungus</name>
    <name type="synonym">Glomus mosseae</name>
    <dbReference type="NCBI Taxonomy" id="27381"/>
    <lineage>
        <taxon>Eukaryota</taxon>
        <taxon>Fungi</taxon>
        <taxon>Fungi incertae sedis</taxon>
        <taxon>Mucoromycota</taxon>
        <taxon>Glomeromycotina</taxon>
        <taxon>Glomeromycetes</taxon>
        <taxon>Glomerales</taxon>
        <taxon>Glomeraceae</taxon>
        <taxon>Funneliformis</taxon>
    </lineage>
</organism>
<feature type="transmembrane region" description="Helical" evidence="2">
    <location>
        <begin position="749"/>
        <end position="768"/>
    </location>
</feature>
<keyword evidence="2" id="KW-0472">Membrane</keyword>
<feature type="compositionally biased region" description="Basic and acidic residues" evidence="1">
    <location>
        <begin position="895"/>
        <end position="921"/>
    </location>
</feature>
<keyword evidence="5" id="KW-1185">Reference proteome</keyword>
<feature type="transmembrane region" description="Helical" evidence="2">
    <location>
        <begin position="685"/>
        <end position="705"/>
    </location>
</feature>
<proteinExistence type="predicted"/>
<evidence type="ECO:0000313" key="4">
    <source>
        <dbReference type="EMBL" id="CAG8503331.1"/>
    </source>
</evidence>
<sequence>MKLLIFAIFYIILFAILPVKSQLHTFTYYENASDPIIFSMETYDDNTIVIHIINANSSDTSDDNDDDLICVNRYLSFRTIYPDGSFESVNITLDIQDLNYCIRVIGDIFSPINIYAVRNNFLLVTYAVVTDVDDLTTYDERAMVLDLSGNIYSNASLGYAYFHPVTNKWLPNFAKITHNVNRDKGFLRFGRIANTNNSFWQQFMITDKGEIQLLAEGVIMFPEDYMSVILHAVAMMDGGYAVIYANTTNSIATPNDPIPPHGGVYAKLLPYGTNTDRHPIVLYQTQIPGLNFTSLDCSISYVGVGQSCILTGKFAFRAITNTFYTKIDFLSSGNVYNIQSLNATIPTNPEVDTYNVRSLPYGGYLLDGKGEQIIYGYLLNDTQVYNWDLDNPINGSIMDASVILPNNTFVFAQREETQNWSLSSMDLPKFAGNIDHGYGNLHINYTFPLVNDIIDETNIIKINYHNPIDLSNHNIIIFQNDRNIVRQNISGSDAKFVSLDDDGTTVIVNIIKSTFNRPGESYYVSIENGFVKSRQYQEPIIGLQNKAWFFTTQMKDEKSSDKITGRVRLTAEGTFVYESLDEDGRKDFYANLMRELAYAIPISQNRITTNGKFETDPSVSPKQIILSINIEKDKTKQERTVNLAVEDLNTLIENKPITLIGSGEFSKYLDQDYGYKFSRNFLREYGLTIIGVIAIIFVLLSFFFLAKRQNREAKNIAILQLGLIIFDLVLDILFASTKSMNVDGLFKPSIVFLVVPFIIGSVMAFNIIREEDRYDNFSKWSSENTKVVAIFTLLAGADIEALSMLESNVKIFGLDCFKAEFSKHSLRKIFFGACLNIFSEEIPQIIMQIIYFKNVVRYDLVPILTFSSSCINLVINIIGRVYKFKEHKWENTNHDTLFDNSDHDDGYDDDRNSGGSKDRNINKNSPIFLEEKEKNPSYLAMDKESLLPIYQVPLAFRQAPLRIKELEQQNIELQVQIQQNQQTISEQQSQINELYKISFPNSPYNFHKLKQDIIRLKVHELAPQVRNESTKLVQLITEAKKKSGNFSSIVDLILETQKQIVLNSETSQRDKLIGKIEAYQSILASNLVDKELQTLLDKQTEVLILEKHLESLQTEYVQLPSLSRYNSMSRK</sequence>
<keyword evidence="2" id="KW-1133">Transmembrane helix</keyword>